<dbReference type="GO" id="GO:0006096">
    <property type="term" value="P:glycolytic process"/>
    <property type="evidence" value="ECO:0007669"/>
    <property type="project" value="UniProtKB-UniPathway"/>
</dbReference>
<comment type="subunit">
    <text evidence="3">Homodimer.</text>
</comment>
<comment type="pathway">
    <text evidence="3">Carbohydrate degradation; glycolysis; D-glyceraldehyde 3-phosphate from glycerone phosphate: step 1/1.</text>
</comment>
<comment type="pathway">
    <text evidence="3">Carbohydrate biosynthesis; gluconeogenesis.</text>
</comment>
<dbReference type="InterPro" id="IPR000652">
    <property type="entry name" value="Triosephosphate_isomerase"/>
</dbReference>
<protein>
    <recommendedName>
        <fullName evidence="3">Triosephosphate isomerase</fullName>
        <ecNumber evidence="3">5.3.1.1</ecNumber>
    </recommendedName>
</protein>
<evidence type="ECO:0000256" key="1">
    <source>
        <dbReference type="ARBA" id="ARBA00007422"/>
    </source>
</evidence>
<dbReference type="CDD" id="cd00311">
    <property type="entry name" value="TIM"/>
    <property type="match status" value="1"/>
</dbReference>
<gene>
    <name evidence="4" type="primary">tpiA</name>
    <name evidence="4" type="ORF">COV31_02155</name>
</gene>
<dbReference type="PANTHER" id="PTHR21139:SF42">
    <property type="entry name" value="TRIOSEPHOSPHATE ISOMERASE"/>
    <property type="match status" value="1"/>
</dbReference>
<comment type="subcellular location">
    <subcellularLocation>
        <location evidence="3">Cytoplasm</location>
    </subcellularLocation>
</comment>
<dbReference type="GO" id="GO:0019563">
    <property type="term" value="P:glycerol catabolic process"/>
    <property type="evidence" value="ECO:0007669"/>
    <property type="project" value="TreeGrafter"/>
</dbReference>
<dbReference type="EMBL" id="PCXO01000010">
    <property type="protein sequence ID" value="PIR41189.1"/>
    <property type="molecule type" value="Genomic_DNA"/>
</dbReference>
<sequence length="244" mass="26911">MKKIIANWKMNPASFQEAQDLIEGYPASTEVVEIIVAPPAIFLKDLMAVRSDLNFCAQNCHWEDSGPYTGEVSAKMLAHLGVRYCLVGHSDRRWKMGETEMMINQKIKALLRHNLTPILAIGCREREENRREVLEQQLSNALAGLSPEDLGQIIIAHEPVWAISATENSQANTPEMEAEALTEISQIMQSLGGKMENQAKIVYGGSIDSRNVAEFLKLENLAGVFVGGASLKAEEFGKIVSIAN</sequence>
<dbReference type="PANTHER" id="PTHR21139">
    <property type="entry name" value="TRIOSEPHOSPHATE ISOMERASE"/>
    <property type="match status" value="1"/>
</dbReference>
<dbReference type="Pfam" id="PF00121">
    <property type="entry name" value="TIM"/>
    <property type="match status" value="1"/>
</dbReference>
<dbReference type="Proteomes" id="UP000230232">
    <property type="component" value="Unassembled WGS sequence"/>
</dbReference>
<keyword evidence="3" id="KW-0312">Gluconeogenesis</keyword>
<comment type="caution">
    <text evidence="4">The sequence shown here is derived from an EMBL/GenBank/DDBJ whole genome shotgun (WGS) entry which is preliminary data.</text>
</comment>
<evidence type="ECO:0000313" key="4">
    <source>
        <dbReference type="EMBL" id="PIR41189.1"/>
    </source>
</evidence>
<reference evidence="4 5" key="1">
    <citation type="submission" date="2017-09" db="EMBL/GenBank/DDBJ databases">
        <title>Depth-based differentiation of microbial function through sediment-hosted aquifers and enrichment of novel symbionts in the deep terrestrial subsurface.</title>
        <authorList>
            <person name="Probst A.J."/>
            <person name="Ladd B."/>
            <person name="Jarett J.K."/>
            <person name="Geller-Mcgrath D.E."/>
            <person name="Sieber C.M."/>
            <person name="Emerson J.B."/>
            <person name="Anantharaman K."/>
            <person name="Thomas B.C."/>
            <person name="Malmstrom R."/>
            <person name="Stieglmeier M."/>
            <person name="Klingl A."/>
            <person name="Woyke T."/>
            <person name="Ryan C.M."/>
            <person name="Banfield J.F."/>
        </authorList>
    </citation>
    <scope>NUCLEOTIDE SEQUENCE [LARGE SCALE GENOMIC DNA]</scope>
    <source>
        <strain evidence="4">CG10_big_fil_rev_8_21_14_0_10_46_23</strain>
    </source>
</reference>
<keyword evidence="3" id="KW-0963">Cytoplasm</keyword>
<proteinExistence type="inferred from homology"/>
<dbReference type="GO" id="GO:0046166">
    <property type="term" value="P:glyceraldehyde-3-phosphate biosynthetic process"/>
    <property type="evidence" value="ECO:0007669"/>
    <property type="project" value="TreeGrafter"/>
</dbReference>
<dbReference type="InterPro" id="IPR035990">
    <property type="entry name" value="TIM_sf"/>
</dbReference>
<evidence type="ECO:0000256" key="3">
    <source>
        <dbReference type="RuleBase" id="RU363013"/>
    </source>
</evidence>
<dbReference type="AlphaFoldDB" id="A0A2H0R3V0"/>
<dbReference type="UniPathway" id="UPA00138"/>
<keyword evidence="3" id="KW-0324">Glycolysis</keyword>
<evidence type="ECO:0000313" key="5">
    <source>
        <dbReference type="Proteomes" id="UP000230232"/>
    </source>
</evidence>
<dbReference type="PROSITE" id="PS51440">
    <property type="entry name" value="TIM_2"/>
    <property type="match status" value="1"/>
</dbReference>
<dbReference type="Gene3D" id="3.20.20.70">
    <property type="entry name" value="Aldolase class I"/>
    <property type="match status" value="1"/>
</dbReference>
<dbReference type="UniPathway" id="UPA00109">
    <property type="reaction ID" value="UER00189"/>
</dbReference>
<dbReference type="EC" id="5.3.1.1" evidence="3"/>
<dbReference type="SUPFAM" id="SSF51351">
    <property type="entry name" value="Triosephosphate isomerase (TIM)"/>
    <property type="match status" value="1"/>
</dbReference>
<dbReference type="GO" id="GO:0006094">
    <property type="term" value="P:gluconeogenesis"/>
    <property type="evidence" value="ECO:0007669"/>
    <property type="project" value="UniProtKB-UniPathway"/>
</dbReference>
<name>A0A2H0R3V0_9BACT</name>
<accession>A0A2H0R3V0</accession>
<evidence type="ECO:0000256" key="2">
    <source>
        <dbReference type="ARBA" id="ARBA00023235"/>
    </source>
</evidence>
<keyword evidence="2 3" id="KW-0413">Isomerase</keyword>
<dbReference type="GO" id="GO:0004807">
    <property type="term" value="F:triose-phosphate isomerase activity"/>
    <property type="evidence" value="ECO:0007669"/>
    <property type="project" value="UniProtKB-EC"/>
</dbReference>
<dbReference type="GO" id="GO:0005829">
    <property type="term" value="C:cytosol"/>
    <property type="evidence" value="ECO:0007669"/>
    <property type="project" value="TreeGrafter"/>
</dbReference>
<comment type="catalytic activity">
    <reaction evidence="3">
        <text>D-glyceraldehyde 3-phosphate = dihydroxyacetone phosphate</text>
        <dbReference type="Rhea" id="RHEA:18585"/>
        <dbReference type="ChEBI" id="CHEBI:57642"/>
        <dbReference type="ChEBI" id="CHEBI:59776"/>
        <dbReference type="EC" id="5.3.1.1"/>
    </reaction>
</comment>
<dbReference type="InterPro" id="IPR013785">
    <property type="entry name" value="Aldolase_TIM"/>
</dbReference>
<organism evidence="4 5">
    <name type="scientific">Candidatus Yanofskybacteria bacterium CG10_big_fil_rev_8_21_14_0_10_46_23</name>
    <dbReference type="NCBI Taxonomy" id="1975098"/>
    <lineage>
        <taxon>Bacteria</taxon>
        <taxon>Candidatus Yanofskyibacteriota</taxon>
    </lineage>
</organism>
<comment type="similarity">
    <text evidence="1 3">Belongs to the triosephosphate isomerase family.</text>
</comment>